<feature type="domain" description="DUF4139" evidence="2">
    <location>
        <begin position="234"/>
        <end position="551"/>
    </location>
</feature>
<keyword evidence="1" id="KW-0732">Signal</keyword>
<proteinExistence type="predicted"/>
<gene>
    <name evidence="4" type="ORF">BOA8489_02618</name>
</gene>
<feature type="chain" id="PRO_5012624539" description="DUF4139 domain-containing protein" evidence="1">
    <location>
        <begin position="32"/>
        <end position="555"/>
    </location>
</feature>
<dbReference type="NCBIfam" id="TIGR02231">
    <property type="entry name" value="mucoidy inhibitor MuiA family protein"/>
    <property type="match status" value="1"/>
</dbReference>
<sequence>MRATSALKRFLGSVTLVAMFGLSLAPEKASADEISVTSRIEAVTVFPTGAEIMRTFTVDLAAGDYVLKIPLPNDVQPNSIQIRSGNGATVTVNSLDLRPAPVDDEARKERDDAIRAEIAALDADIGVNEKRIENAMLSRELVETLARRKLQPQGPETAPPVPEPQDLIALLDMVDARMLAISESILTAQAEIDASHERIAVLVEVLAEPREPKAGDKLASIYLTAGGAGSAAFELTYRLGSASWQPLYEARLSTGEGSQAARLELVRNASVTQGTTEDWDDVGLSISTAQRTARISPPVLKSQSVSQFAREVDAEAARFASERDRVSAVKVGNTSDGTGAEGSLQTDPASAGFNVMFKIPGRVDIDRSGTARTVRIGATTMPANLSLSAIPKIDLTAYLVARFTVQGEAPLLPGRVMLFRDGVFIGEAFLPLTTPGETLELGFGADDLVRIERREVARKSGETGLVSTAYIEERSYLMRVTSRHSFDIPIILEDQTPVTNDERVRVEFLPGTTRPDVEDVDNRSGVYSWTRVLKPNVPQEIGFGFRITWPKGISR</sequence>
<organism evidence="4 5">
    <name type="scientific">Boseongicola aestuarii</name>
    <dbReference type="NCBI Taxonomy" id="1470561"/>
    <lineage>
        <taxon>Bacteria</taxon>
        <taxon>Pseudomonadati</taxon>
        <taxon>Pseudomonadota</taxon>
        <taxon>Alphaproteobacteria</taxon>
        <taxon>Rhodobacterales</taxon>
        <taxon>Paracoccaceae</taxon>
        <taxon>Boseongicola</taxon>
    </lineage>
</organism>
<dbReference type="EMBL" id="FXXQ01000008">
    <property type="protein sequence ID" value="SMX24492.1"/>
    <property type="molecule type" value="Genomic_DNA"/>
</dbReference>
<dbReference type="Pfam" id="PF13598">
    <property type="entry name" value="DUF4139"/>
    <property type="match status" value="1"/>
</dbReference>
<dbReference type="AlphaFoldDB" id="A0A238J2N8"/>
<evidence type="ECO:0000313" key="4">
    <source>
        <dbReference type="EMBL" id="SMX24492.1"/>
    </source>
</evidence>
<evidence type="ECO:0000256" key="1">
    <source>
        <dbReference type="SAM" id="SignalP"/>
    </source>
</evidence>
<dbReference type="Pfam" id="PF13600">
    <property type="entry name" value="DUF4140"/>
    <property type="match status" value="1"/>
</dbReference>
<dbReference type="Proteomes" id="UP000201838">
    <property type="component" value="Unassembled WGS sequence"/>
</dbReference>
<evidence type="ECO:0000259" key="2">
    <source>
        <dbReference type="Pfam" id="PF13598"/>
    </source>
</evidence>
<feature type="domain" description="DUF4140" evidence="3">
    <location>
        <begin position="43"/>
        <end position="136"/>
    </location>
</feature>
<evidence type="ECO:0000313" key="5">
    <source>
        <dbReference type="Proteomes" id="UP000201838"/>
    </source>
</evidence>
<evidence type="ECO:0008006" key="6">
    <source>
        <dbReference type="Google" id="ProtNLM"/>
    </source>
</evidence>
<dbReference type="PANTHER" id="PTHR31005">
    <property type="entry name" value="DUF4139 DOMAIN-CONTAINING PROTEIN"/>
    <property type="match status" value="1"/>
</dbReference>
<name>A0A238J2N8_9RHOB</name>
<keyword evidence="5" id="KW-1185">Reference proteome</keyword>
<dbReference type="InterPro" id="IPR025554">
    <property type="entry name" value="DUF4140"/>
</dbReference>
<dbReference type="PANTHER" id="PTHR31005:SF8">
    <property type="entry name" value="DUF4139 DOMAIN-CONTAINING PROTEIN"/>
    <property type="match status" value="1"/>
</dbReference>
<evidence type="ECO:0000259" key="3">
    <source>
        <dbReference type="Pfam" id="PF13600"/>
    </source>
</evidence>
<accession>A0A238J2N8</accession>
<dbReference type="InterPro" id="IPR037291">
    <property type="entry name" value="DUF4139"/>
</dbReference>
<dbReference type="InterPro" id="IPR011935">
    <property type="entry name" value="CHP02231"/>
</dbReference>
<reference evidence="4 5" key="1">
    <citation type="submission" date="2017-05" db="EMBL/GenBank/DDBJ databases">
        <authorList>
            <person name="Song R."/>
            <person name="Chenine A.L."/>
            <person name="Ruprecht R.M."/>
        </authorList>
    </citation>
    <scope>NUCLEOTIDE SEQUENCE [LARGE SCALE GENOMIC DNA]</scope>
    <source>
        <strain evidence="4 5">CECT 8489</strain>
    </source>
</reference>
<feature type="signal peptide" evidence="1">
    <location>
        <begin position="1"/>
        <end position="31"/>
    </location>
</feature>
<dbReference type="RefSeq" id="WP_176440298.1">
    <property type="nucleotide sequence ID" value="NZ_FXXQ01000008.1"/>
</dbReference>
<protein>
    <recommendedName>
        <fullName evidence="6">DUF4139 domain-containing protein</fullName>
    </recommendedName>
</protein>